<evidence type="ECO:0000313" key="3">
    <source>
        <dbReference type="Proteomes" id="UP000036780"/>
    </source>
</evidence>
<dbReference type="OrthoDB" id="1089471at2"/>
<evidence type="ECO:0000313" key="2">
    <source>
        <dbReference type="EMBL" id="KNE22282.1"/>
    </source>
</evidence>
<dbReference type="EMBL" id="LGTO01000002">
    <property type="protein sequence ID" value="KNE22282.1"/>
    <property type="molecule type" value="Genomic_DNA"/>
</dbReference>
<feature type="chain" id="PRO_5005546481" evidence="1">
    <location>
        <begin position="25"/>
        <end position="454"/>
    </location>
</feature>
<protein>
    <submittedName>
        <fullName evidence="2">Uncharacterized protein</fullName>
    </submittedName>
</protein>
<sequence length="454" mass="52008">MKKRTTCVLLLSIALLLGQTNVVAAKKTETDNNRGWKLQYHEKFNQKLPVDEAPWVMDNYGETSPWNVDHLDDDGEFFKVKGGTEFEKQLNSFHLLRKRVNFGKDGWLTAEVAARDYDKDGTPDTNASLKNVKLNRGNHSAELSTSFDSGLIIRSTDALPSEYRIEYKLRNIDFGGQRNGTFDYDDKHNGYTLEKRKSNFPWKRSGDFSGDASHNNPNFGDVTKENGYYFLSIMDYENPAPHNNVFIHNHRKLGMDAYNVSGPWAKAYGVCDPSTGELYSQTSEKSSNNAINGIFFAGDTFRDESIGYNSFMFETECGSFSDQDTPYSIISNAEIQPELMPEETYTFAIERSKTGYVMEMTGNFKYIRQKTLRYERDFIENGRPIWHYNNTPEQYDGKFNSTLTFTGPYGSYSVEQWPDDSAYPDYFIIGIPHINYYEGSAIIDDIKLYVPKKS</sequence>
<evidence type="ECO:0000256" key="1">
    <source>
        <dbReference type="SAM" id="SignalP"/>
    </source>
</evidence>
<dbReference type="AlphaFoldDB" id="A0A0L0QUT1"/>
<proteinExistence type="predicted"/>
<dbReference type="PATRIC" id="fig|1473.5.peg.3127"/>
<name>A0A0L0QUT1_VIRPA</name>
<dbReference type="Proteomes" id="UP000036780">
    <property type="component" value="Unassembled WGS sequence"/>
</dbReference>
<keyword evidence="1" id="KW-0732">Signal</keyword>
<accession>A0A0L0QUT1</accession>
<dbReference type="GeneID" id="66869140"/>
<comment type="caution">
    <text evidence="2">The sequence shown here is derived from an EMBL/GenBank/DDBJ whole genome shotgun (WGS) entry which is preliminary data.</text>
</comment>
<dbReference type="RefSeq" id="WP_050349749.1">
    <property type="nucleotide sequence ID" value="NZ_CP073011.1"/>
</dbReference>
<organism evidence="2 3">
    <name type="scientific">Virgibacillus pantothenticus</name>
    <dbReference type="NCBI Taxonomy" id="1473"/>
    <lineage>
        <taxon>Bacteria</taxon>
        <taxon>Bacillati</taxon>
        <taxon>Bacillota</taxon>
        <taxon>Bacilli</taxon>
        <taxon>Bacillales</taxon>
        <taxon>Bacillaceae</taxon>
        <taxon>Virgibacillus</taxon>
    </lineage>
</organism>
<keyword evidence="3" id="KW-1185">Reference proteome</keyword>
<reference evidence="3" key="1">
    <citation type="submission" date="2015-07" db="EMBL/GenBank/DDBJ databases">
        <title>Fjat-10053 dsm26.</title>
        <authorList>
            <person name="Liu B."/>
            <person name="Wang J."/>
            <person name="Zhu Y."/>
            <person name="Liu G."/>
            <person name="Chen Q."/>
            <person name="Chen Z."/>
            <person name="Lan J."/>
            <person name="Che J."/>
            <person name="Ge C."/>
            <person name="Shi H."/>
            <person name="Pan Z."/>
            <person name="Liu X."/>
        </authorList>
    </citation>
    <scope>NUCLEOTIDE SEQUENCE [LARGE SCALE GENOMIC DNA]</scope>
    <source>
        <strain evidence="3">DSM 26</strain>
    </source>
</reference>
<feature type="signal peptide" evidence="1">
    <location>
        <begin position="1"/>
        <end position="24"/>
    </location>
</feature>
<gene>
    <name evidence="2" type="ORF">AFK71_01190</name>
</gene>